<protein>
    <submittedName>
        <fullName evidence="1">NYN domain-containing protein</fullName>
    </submittedName>
</protein>
<proteinExistence type="predicted"/>
<dbReference type="AlphaFoldDB" id="A0A939ML09"/>
<dbReference type="Proteomes" id="UP000664382">
    <property type="component" value="Unassembled WGS sequence"/>
</dbReference>
<gene>
    <name evidence="1" type="ORF">J4H92_13335</name>
</gene>
<comment type="caution">
    <text evidence="1">The sequence shown here is derived from an EMBL/GenBank/DDBJ whole genome shotgun (WGS) entry which is preliminary data.</text>
</comment>
<evidence type="ECO:0000313" key="2">
    <source>
        <dbReference type="Proteomes" id="UP000664382"/>
    </source>
</evidence>
<evidence type="ECO:0000313" key="1">
    <source>
        <dbReference type="EMBL" id="MBO1902928.1"/>
    </source>
</evidence>
<dbReference type="RefSeq" id="WP_208098679.1">
    <property type="nucleotide sequence ID" value="NZ_JAGDYM010000015.1"/>
</dbReference>
<accession>A0A939ML09</accession>
<name>A0A939ML09_9MICO</name>
<sequence>MRVGIYIDGYNLYYGGRGICGRSRAGWRWLDIKALAKELVTAHSQWVDPTIEVVTYCTARISGASNPEGQREQDVYLRALEQSGAATRIAFGSYVARVATAPLAVAGRNGKPVISHPQWPVMVQDGAEDDVPDARFMASIARREEKGSDVNVASHLLIDVLTGAIDAALVISNDSDLAFPINYVRDFVPVGLINPTKGYRAGKLAGQPTDGVGNHWWYQMQPEDWYRNQLPQTVGTKVTKPPKW</sequence>
<dbReference type="EMBL" id="JAGDYM010000015">
    <property type="protein sequence ID" value="MBO1902928.1"/>
    <property type="molecule type" value="Genomic_DNA"/>
</dbReference>
<keyword evidence="2" id="KW-1185">Reference proteome</keyword>
<organism evidence="1 2">
    <name type="scientific">Leucobacter weissii</name>
    <dbReference type="NCBI Taxonomy" id="1983706"/>
    <lineage>
        <taxon>Bacteria</taxon>
        <taxon>Bacillati</taxon>
        <taxon>Actinomycetota</taxon>
        <taxon>Actinomycetes</taxon>
        <taxon>Micrococcales</taxon>
        <taxon>Microbacteriaceae</taxon>
        <taxon>Leucobacter</taxon>
    </lineage>
</organism>
<dbReference type="Gene3D" id="3.40.50.1010">
    <property type="entry name" value="5'-nuclease"/>
    <property type="match status" value="1"/>
</dbReference>
<reference evidence="1" key="1">
    <citation type="submission" date="2021-03" db="EMBL/GenBank/DDBJ databases">
        <title>Leucobacter chromiisoli sp. nov., isolated from chromium-containing soil of chemical plant.</title>
        <authorList>
            <person name="Xu Z."/>
        </authorList>
    </citation>
    <scope>NUCLEOTIDE SEQUENCE</scope>
    <source>
        <strain evidence="1">S27</strain>
    </source>
</reference>
<dbReference type="CDD" id="cd18722">
    <property type="entry name" value="PIN_NicB-like"/>
    <property type="match status" value="1"/>
</dbReference>